<dbReference type="PANTHER" id="PTHR38340:SF1">
    <property type="entry name" value="S-LAYER PROTEIN"/>
    <property type="match status" value="1"/>
</dbReference>
<dbReference type="Gene3D" id="2.150.10.10">
    <property type="entry name" value="Serralysin-like metalloprotease, C-terminal"/>
    <property type="match status" value="3"/>
</dbReference>
<proteinExistence type="predicted"/>
<evidence type="ECO:0000256" key="2">
    <source>
        <dbReference type="ARBA" id="ARBA00022525"/>
    </source>
</evidence>
<evidence type="ECO:0000256" key="1">
    <source>
        <dbReference type="ARBA" id="ARBA00004613"/>
    </source>
</evidence>
<comment type="caution">
    <text evidence="3">The sequence shown here is derived from an EMBL/GenBank/DDBJ whole genome shotgun (WGS) entry which is preliminary data.</text>
</comment>
<reference evidence="3 4" key="1">
    <citation type="submission" date="2019-11" db="EMBL/GenBank/DDBJ databases">
        <title>Caenimonas koreensis gen. nov., sp. nov., isolated from activated sludge.</title>
        <authorList>
            <person name="Seung H.R."/>
        </authorList>
    </citation>
    <scope>NUCLEOTIDE SEQUENCE [LARGE SCALE GENOMIC DNA]</scope>
    <source>
        <strain evidence="3 4">EMB320</strain>
    </source>
</reference>
<dbReference type="Pfam" id="PF00353">
    <property type="entry name" value="HemolysinCabind"/>
    <property type="match status" value="5"/>
</dbReference>
<dbReference type="EMBL" id="WJBU01000003">
    <property type="protein sequence ID" value="MRD46375.1"/>
    <property type="molecule type" value="Genomic_DNA"/>
</dbReference>
<comment type="subcellular location">
    <subcellularLocation>
        <location evidence="1">Secreted</location>
    </subcellularLocation>
</comment>
<dbReference type="AlphaFoldDB" id="A0A844AQE2"/>
<dbReference type="Proteomes" id="UP000487350">
    <property type="component" value="Unassembled WGS sequence"/>
</dbReference>
<dbReference type="PANTHER" id="PTHR38340">
    <property type="entry name" value="S-LAYER PROTEIN"/>
    <property type="match status" value="1"/>
</dbReference>
<dbReference type="SUPFAM" id="SSF51120">
    <property type="entry name" value="beta-Roll"/>
    <property type="match status" value="3"/>
</dbReference>
<dbReference type="InterPro" id="IPR011049">
    <property type="entry name" value="Serralysin-like_metalloprot_C"/>
</dbReference>
<dbReference type="PROSITE" id="PS00330">
    <property type="entry name" value="HEMOLYSIN_CALCIUM"/>
    <property type="match status" value="3"/>
</dbReference>
<dbReference type="OrthoDB" id="6091599at2"/>
<evidence type="ECO:0000313" key="4">
    <source>
        <dbReference type="Proteomes" id="UP000487350"/>
    </source>
</evidence>
<protein>
    <recommendedName>
        <fullName evidence="5">Hemolysin-type calcium-binding repeat-containing protein</fullName>
    </recommendedName>
</protein>
<dbReference type="InterPro" id="IPR050557">
    <property type="entry name" value="RTX_toxin/Mannuronan_C5-epim"/>
</dbReference>
<dbReference type="GO" id="GO:0005576">
    <property type="term" value="C:extracellular region"/>
    <property type="evidence" value="ECO:0007669"/>
    <property type="project" value="UniProtKB-SubCell"/>
</dbReference>
<gene>
    <name evidence="3" type="ORF">GHT07_03740</name>
</gene>
<dbReference type="InterPro" id="IPR018511">
    <property type="entry name" value="Hemolysin-typ_Ca-bd_CS"/>
</dbReference>
<organism evidence="3 4">
    <name type="scientific">Caenimonas koreensis DSM 17982</name>
    <dbReference type="NCBI Taxonomy" id="1121255"/>
    <lineage>
        <taxon>Bacteria</taxon>
        <taxon>Pseudomonadati</taxon>
        <taxon>Pseudomonadota</taxon>
        <taxon>Betaproteobacteria</taxon>
        <taxon>Burkholderiales</taxon>
        <taxon>Comamonadaceae</taxon>
        <taxon>Caenimonas</taxon>
    </lineage>
</organism>
<dbReference type="InterPro" id="IPR001343">
    <property type="entry name" value="Hemolysn_Ca-bd"/>
</dbReference>
<name>A0A844AQE2_9BURK</name>
<keyword evidence="2" id="KW-0964">Secreted</keyword>
<evidence type="ECO:0000313" key="3">
    <source>
        <dbReference type="EMBL" id="MRD46375.1"/>
    </source>
</evidence>
<accession>A0A844AQE2</accession>
<sequence length="635" mass="64058">MPAAGPVAGGGQGQRLHPAFTFVRQNRPAPAHSRPRTSIGSSKERILAFLPGTDGNDNLSGTSLADTIFGFAGFDTLSGSGGDDSIDGGEDDDVIYGGAGNDTLLGANGDDSIGGDAGDDTISGGAGNDLALYDIAPSPVNVSLMTNTASGGDGNDTLISIEGAIGSAFNDTLTGNNDNNTLVGAQGDDLLTGLDGDDYLEGDGGADTLLGGNGNDFLYGYSGNDSLDGSAGLDTALYDLAASQFTITQQGNNLVVTHATNGVDTLSGVEHLTFSDYVTATNRFFVTTSQGNGLAAVETVASLFGTAALADGALFGQTLALLEGGLTVEEAVGAAVSSDRFATAAGSHSNSDFVNFVYHNVAGFFPDAGTHDLLTHLLDTGYYTQAQLGALAAGIRGGSGFIQEVTPQNLSIIAGTEGVDAALTGTAAANYIVARGGNDVISGGAGSDVINGGTGIDRALYTGAKSAYTVTVSDAGLSVKENATVDKDTLESVERLTFSNTSVAYDIDGNAGIAAKVVTAMFGLAGLQDKGVVGTYLAMLDSGMSYEAVASAAAASTLFANQAGGHSNAQFVDHVFFNLVGFHPSAEVAQQYIDILNTPGYSQGYLGMLAADTSYNLANVNLTGLAQAGLEYTLS</sequence>
<keyword evidence="4" id="KW-1185">Reference proteome</keyword>
<evidence type="ECO:0008006" key="5">
    <source>
        <dbReference type="Google" id="ProtNLM"/>
    </source>
</evidence>
<dbReference type="PRINTS" id="PR00313">
    <property type="entry name" value="CABNDNGRPT"/>
</dbReference>
<dbReference type="GO" id="GO:0005509">
    <property type="term" value="F:calcium ion binding"/>
    <property type="evidence" value="ECO:0007669"/>
    <property type="project" value="InterPro"/>
</dbReference>